<protein>
    <submittedName>
        <fullName evidence="2">WD repeat-containing protein WRAP73</fullName>
    </submittedName>
</protein>
<accession>A0A1Q9EYW3</accession>
<keyword evidence="1" id="KW-0812">Transmembrane</keyword>
<feature type="transmembrane region" description="Helical" evidence="1">
    <location>
        <begin position="1192"/>
        <end position="1213"/>
    </location>
</feature>
<dbReference type="OrthoDB" id="412809at2759"/>
<dbReference type="InterPro" id="IPR052778">
    <property type="entry name" value="Centrosome-WD_assoc"/>
</dbReference>
<keyword evidence="1" id="KW-0472">Membrane</keyword>
<keyword evidence="3" id="KW-1185">Reference proteome</keyword>
<dbReference type="InterPro" id="IPR015943">
    <property type="entry name" value="WD40/YVTN_repeat-like_dom_sf"/>
</dbReference>
<dbReference type="AlphaFoldDB" id="A0A1Q9EYW3"/>
<evidence type="ECO:0000313" key="3">
    <source>
        <dbReference type="Proteomes" id="UP000186817"/>
    </source>
</evidence>
<evidence type="ECO:0000256" key="1">
    <source>
        <dbReference type="SAM" id="Phobius"/>
    </source>
</evidence>
<dbReference type="GO" id="GO:0005815">
    <property type="term" value="C:microtubule organizing center"/>
    <property type="evidence" value="ECO:0007669"/>
    <property type="project" value="TreeGrafter"/>
</dbReference>
<comment type="caution">
    <text evidence="2">The sequence shown here is derived from an EMBL/GenBank/DDBJ whole genome shotgun (WGS) entry which is preliminary data.</text>
</comment>
<gene>
    <name evidence="2" type="primary">Wrap73</name>
    <name evidence="2" type="ORF">AK812_SmicGene3419</name>
</gene>
<organism evidence="2 3">
    <name type="scientific">Symbiodinium microadriaticum</name>
    <name type="common">Dinoflagellate</name>
    <name type="synonym">Zooxanthella microadriatica</name>
    <dbReference type="NCBI Taxonomy" id="2951"/>
    <lineage>
        <taxon>Eukaryota</taxon>
        <taxon>Sar</taxon>
        <taxon>Alveolata</taxon>
        <taxon>Dinophyceae</taxon>
        <taxon>Suessiales</taxon>
        <taxon>Symbiodiniaceae</taxon>
        <taxon>Symbiodinium</taxon>
    </lineage>
</organism>
<keyword evidence="1" id="KW-1133">Transmembrane helix</keyword>
<dbReference type="Proteomes" id="UP000186817">
    <property type="component" value="Unassembled WGS sequence"/>
</dbReference>
<sequence>MDFSDVLAGQTLAQWSPNAKYVAAADKNRVQVREPDSLKLVQAGPGVRRRSGINEAHLSVEGGDGLTEAERTVEKIVEDVDVSLTAAPKAEAETWATVSGVNQIGPSLDDIVPRASVNYLITTEGAEESDSTGEYWVEANMSAIDGFSCNAFTSKVDRLMQALKPLNPPELFKMYCWEEQLTILSVHRPLPPGADGAVQMFARHLKHMNYTESTLMDADTMLEDKDRPLLEEVLQGFRFEMDVALTKALEVIAARLTEYAHRYDPSGPSIEGTCGVGESPCRYSWEGPCCSTHSCLEPTSPESNYPRYQEDQCLFNATDCWEYCKDIFQMKQQATKEMVQSVVSMFKGASSDLRLSYDDSKRRELLRSVPFLNMSFNDVVAKLSVPLEHVKMSMNAAPQPWLGPLADVLEGATIDLDTLDSVSIKNLPGVKVQMTFADVHPFKVLGSLLQDLGVLKLMHEAAAAAETVQNVEAAVEQAVVKAEAPIEHAVESIQNELPEVMPGAPQKLIPMKATISMGPSLGHFDTSENISYMFFHGEKASSDPSAGYRIELNVTATDAEAAASFVELCNGLLARLNMGPVAEVRNYGSQVSILSRPLPTPNKAAADAQIKMIMSHVGHVTFTVSANNNIEQMLAHPDDSIWKEAKTGTRMMLDATLTEAVEKAILDRIKKKPSAASSLCGTMEAPCSGKDEGTCCSLAYCLHDNDPDGIWKDSQCRYNFTCAPMCPEHQVGHDYTQALAEKLVQLFAGGSMDVRMAYDEEMVQGLLASVPMLNMTFRSLQEQYRLLAQQHHLENFAGHPLAGLGVELLSATNKYLVSVESVELKNLPDDIKFMMKLDNAKPFQFIFALAEGSGIIGWKNGFCLADPLAVYICIDKVERIEWSPDSQFLLTEVARQGLLQIWSLRDSEWTCRIYEGLAGIAHARWGPGTDRVLVAVDFQLYLSIWPLHEGASAVQIRYPKFSRRGFAFSRDACWLAVLRRKDCKDRLGIYNSEESFSRLTDVAIAGDASDLAWAPDDNTLLVWERAASSPWCRMYSLAGECLAQVGDALPRSVAPSPSMQLLAALGLDGQLQLLSAVSRHILTNLPHSLVEAIIQRDDGEVFLWEEYVELADGSPDAKRGYNRMQLLTFGLLAALFVWNTAFLQVEAPTPKQTVPVAAAAALSAAPLPALAGEPPSVGIHWYWDLGIGTIHGETASIIIWVFLVCTIFALAGAGGSSRKSAA</sequence>
<dbReference type="SUPFAM" id="SSF82171">
    <property type="entry name" value="DPP6 N-terminal domain-like"/>
    <property type="match status" value="1"/>
</dbReference>
<dbReference type="PANTHER" id="PTHR16220">
    <property type="entry name" value="WD REPEAT PROTEIN 8-RELATED"/>
    <property type="match status" value="1"/>
</dbReference>
<name>A0A1Q9EYW3_SYMMI</name>
<dbReference type="GO" id="GO:1990811">
    <property type="term" value="C:MWP complex"/>
    <property type="evidence" value="ECO:0007669"/>
    <property type="project" value="TreeGrafter"/>
</dbReference>
<reference evidence="2 3" key="1">
    <citation type="submission" date="2016-02" db="EMBL/GenBank/DDBJ databases">
        <title>Genome analysis of coral dinoflagellate symbionts highlights evolutionary adaptations to a symbiotic lifestyle.</title>
        <authorList>
            <person name="Aranda M."/>
            <person name="Li Y."/>
            <person name="Liew Y.J."/>
            <person name="Baumgarten S."/>
            <person name="Simakov O."/>
            <person name="Wilson M."/>
            <person name="Piel J."/>
            <person name="Ashoor H."/>
            <person name="Bougouffa S."/>
            <person name="Bajic V.B."/>
            <person name="Ryu T."/>
            <person name="Ravasi T."/>
            <person name="Bayer T."/>
            <person name="Micklem G."/>
            <person name="Kim H."/>
            <person name="Bhak J."/>
            <person name="Lajeunesse T.C."/>
            <person name="Voolstra C.R."/>
        </authorList>
    </citation>
    <scope>NUCLEOTIDE SEQUENCE [LARGE SCALE GENOMIC DNA]</scope>
    <source>
        <strain evidence="2 3">CCMP2467</strain>
    </source>
</reference>
<dbReference type="PANTHER" id="PTHR16220:SF0">
    <property type="entry name" value="WD REPEAT-CONTAINING PROTEIN WRAP73"/>
    <property type="match status" value="1"/>
</dbReference>
<dbReference type="EMBL" id="LSRX01000040">
    <property type="protein sequence ID" value="OLQ12630.1"/>
    <property type="molecule type" value="Genomic_DNA"/>
</dbReference>
<evidence type="ECO:0000313" key="2">
    <source>
        <dbReference type="EMBL" id="OLQ12630.1"/>
    </source>
</evidence>
<proteinExistence type="predicted"/>
<dbReference type="Gene3D" id="2.130.10.10">
    <property type="entry name" value="YVTN repeat-like/Quinoprotein amine dehydrogenase"/>
    <property type="match status" value="1"/>
</dbReference>